<dbReference type="GO" id="GO:0015074">
    <property type="term" value="P:DNA integration"/>
    <property type="evidence" value="ECO:0007669"/>
    <property type="project" value="UniProtKB-KW"/>
</dbReference>
<protein>
    <submittedName>
        <fullName evidence="7">Integrase/recombinase XerD</fullName>
    </submittedName>
</protein>
<evidence type="ECO:0000256" key="3">
    <source>
        <dbReference type="ARBA" id="ARBA00023172"/>
    </source>
</evidence>
<dbReference type="InterPro" id="IPR011010">
    <property type="entry name" value="DNA_brk_join_enz"/>
</dbReference>
<feature type="domain" description="Core-binding (CB)" evidence="6">
    <location>
        <begin position="18"/>
        <end position="102"/>
    </location>
</feature>
<keyword evidence="2 4" id="KW-0238">DNA-binding</keyword>
<feature type="domain" description="Tyr recombinase" evidence="5">
    <location>
        <begin position="158"/>
        <end position="370"/>
    </location>
</feature>
<evidence type="ECO:0000256" key="2">
    <source>
        <dbReference type="ARBA" id="ARBA00023125"/>
    </source>
</evidence>
<dbReference type="SUPFAM" id="SSF47823">
    <property type="entry name" value="lambda integrase-like, N-terminal domain"/>
    <property type="match status" value="1"/>
</dbReference>
<evidence type="ECO:0000256" key="4">
    <source>
        <dbReference type="PROSITE-ProRule" id="PRU01248"/>
    </source>
</evidence>
<proteinExistence type="predicted"/>
<dbReference type="GO" id="GO:0006310">
    <property type="term" value="P:DNA recombination"/>
    <property type="evidence" value="ECO:0007669"/>
    <property type="project" value="UniProtKB-KW"/>
</dbReference>
<dbReference type="EMBL" id="FOPZ01000015">
    <property type="protein sequence ID" value="SFH65876.1"/>
    <property type="molecule type" value="Genomic_DNA"/>
</dbReference>
<gene>
    <name evidence="7" type="ORF">SAMN04488066_11567</name>
</gene>
<dbReference type="PANTHER" id="PTHR30349">
    <property type="entry name" value="PHAGE INTEGRASE-RELATED"/>
    <property type="match status" value="1"/>
</dbReference>
<dbReference type="SUPFAM" id="SSF56349">
    <property type="entry name" value="DNA breaking-rejoining enzymes"/>
    <property type="match status" value="1"/>
</dbReference>
<name>A0A1I3BUW6_9EURY</name>
<evidence type="ECO:0000313" key="7">
    <source>
        <dbReference type="EMBL" id="SFH65876.1"/>
    </source>
</evidence>
<dbReference type="Gene3D" id="1.10.443.10">
    <property type="entry name" value="Intergrase catalytic core"/>
    <property type="match status" value="1"/>
</dbReference>
<dbReference type="RefSeq" id="WP_149785033.1">
    <property type="nucleotide sequence ID" value="NZ_BAAADP010000002.1"/>
</dbReference>
<dbReference type="Proteomes" id="UP000323537">
    <property type="component" value="Unassembled WGS sequence"/>
</dbReference>
<dbReference type="Pfam" id="PF00589">
    <property type="entry name" value="Phage_integrase"/>
    <property type="match status" value="1"/>
</dbReference>
<evidence type="ECO:0000259" key="6">
    <source>
        <dbReference type="PROSITE" id="PS51900"/>
    </source>
</evidence>
<sequence length="373" mass="42964">MRNNKGQFLTPDDKSISSECEELLGLYVESLKQQKDGTKESTITTRRREVRYWLAFCESNNIDPLAATTDDVKGYIQVNSHLADTTRGSYYRSVQSFYSIVQNDAAEERLKLENGHPCKDRDTINLKEDYNIHENKAEYKLQHDLAGDDIDGVRDGSSDILALKPDQIERLFESVSGKTPEARLRNEIAVRLNWYTGCRSVELSRLDIDQIDWEECKINVRSAKLNPKEHSDLIRRDVYFPEEFRFQLKRWCRRVRHSFSSAVEPNSGNILVTTQSSKMPGPQINNIVKQAAKNAGVQRPLRPADSGPNDEIKEWFVTTHRIRRSAISHWVNDCESLGLHQVRRIAGHARIEQTMDYVEDDDDQIASDYQKAM</sequence>
<evidence type="ECO:0000259" key="5">
    <source>
        <dbReference type="PROSITE" id="PS51898"/>
    </source>
</evidence>
<dbReference type="InterPro" id="IPR044068">
    <property type="entry name" value="CB"/>
</dbReference>
<dbReference type="InterPro" id="IPR002104">
    <property type="entry name" value="Integrase_catalytic"/>
</dbReference>
<dbReference type="PROSITE" id="PS51900">
    <property type="entry name" value="CB"/>
    <property type="match status" value="1"/>
</dbReference>
<dbReference type="GO" id="GO:0003677">
    <property type="term" value="F:DNA binding"/>
    <property type="evidence" value="ECO:0007669"/>
    <property type="project" value="UniProtKB-UniRule"/>
</dbReference>
<dbReference type="InterPro" id="IPR013762">
    <property type="entry name" value="Integrase-like_cat_sf"/>
</dbReference>
<dbReference type="OrthoDB" id="142231at2157"/>
<accession>A0A1I3BUW6</accession>
<dbReference type="InterPro" id="IPR050090">
    <property type="entry name" value="Tyrosine_recombinase_XerCD"/>
</dbReference>
<keyword evidence="8" id="KW-1185">Reference proteome</keyword>
<dbReference type="PANTHER" id="PTHR30349:SF41">
    <property type="entry name" value="INTEGRASE_RECOMBINASE PROTEIN MJ0367-RELATED"/>
    <property type="match status" value="1"/>
</dbReference>
<keyword evidence="3" id="KW-0233">DNA recombination</keyword>
<keyword evidence="1" id="KW-0229">DNA integration</keyword>
<dbReference type="InterPro" id="IPR010998">
    <property type="entry name" value="Integrase_recombinase_N"/>
</dbReference>
<reference evidence="7 8" key="1">
    <citation type="submission" date="2016-10" db="EMBL/GenBank/DDBJ databases">
        <authorList>
            <person name="Varghese N."/>
            <person name="Submissions S."/>
        </authorList>
    </citation>
    <scope>NUCLEOTIDE SEQUENCE [LARGE SCALE GENOMIC DNA]</scope>
    <source>
        <strain evidence="7 8">CGMCC 1.6377</strain>
    </source>
</reference>
<evidence type="ECO:0000313" key="8">
    <source>
        <dbReference type="Proteomes" id="UP000323537"/>
    </source>
</evidence>
<dbReference type="CDD" id="cd00397">
    <property type="entry name" value="DNA_BRE_C"/>
    <property type="match status" value="1"/>
</dbReference>
<dbReference type="AlphaFoldDB" id="A0A1I3BUW6"/>
<organism evidence="7 8">
    <name type="scientific">Halorubrum aquaticum</name>
    <dbReference type="NCBI Taxonomy" id="387340"/>
    <lineage>
        <taxon>Archaea</taxon>
        <taxon>Methanobacteriati</taxon>
        <taxon>Methanobacteriota</taxon>
        <taxon>Stenosarchaea group</taxon>
        <taxon>Halobacteria</taxon>
        <taxon>Halobacteriales</taxon>
        <taxon>Haloferacaceae</taxon>
        <taxon>Halorubrum</taxon>
    </lineage>
</organism>
<dbReference type="PROSITE" id="PS51898">
    <property type="entry name" value="TYR_RECOMBINASE"/>
    <property type="match status" value="1"/>
</dbReference>
<evidence type="ECO:0000256" key="1">
    <source>
        <dbReference type="ARBA" id="ARBA00022908"/>
    </source>
</evidence>
<dbReference type="Gene3D" id="1.10.150.130">
    <property type="match status" value="1"/>
</dbReference>